<gene>
    <name evidence="1" type="ORF">B0H64DRAFT_393737</name>
</gene>
<dbReference type="RefSeq" id="XP_062661571.1">
    <property type="nucleotide sequence ID" value="XM_062803662.1"/>
</dbReference>
<reference evidence="1" key="1">
    <citation type="journal article" date="2023" name="Mol. Phylogenet. Evol.">
        <title>Genome-scale phylogeny and comparative genomics of the fungal order Sordariales.</title>
        <authorList>
            <person name="Hensen N."/>
            <person name="Bonometti L."/>
            <person name="Westerberg I."/>
            <person name="Brannstrom I.O."/>
            <person name="Guillou S."/>
            <person name="Cros-Aarteil S."/>
            <person name="Calhoun S."/>
            <person name="Haridas S."/>
            <person name="Kuo A."/>
            <person name="Mondo S."/>
            <person name="Pangilinan J."/>
            <person name="Riley R."/>
            <person name="LaButti K."/>
            <person name="Andreopoulos B."/>
            <person name="Lipzen A."/>
            <person name="Chen C."/>
            <person name="Yan M."/>
            <person name="Daum C."/>
            <person name="Ng V."/>
            <person name="Clum A."/>
            <person name="Steindorff A."/>
            <person name="Ohm R.A."/>
            <person name="Martin F."/>
            <person name="Silar P."/>
            <person name="Natvig D.O."/>
            <person name="Lalanne C."/>
            <person name="Gautier V."/>
            <person name="Ament-Velasquez S.L."/>
            <person name="Kruys A."/>
            <person name="Hutchinson M.I."/>
            <person name="Powell A.J."/>
            <person name="Barry K."/>
            <person name="Miller A.N."/>
            <person name="Grigoriev I.V."/>
            <person name="Debuchy R."/>
            <person name="Gladieux P."/>
            <person name="Hiltunen Thoren M."/>
            <person name="Johannesson H."/>
        </authorList>
    </citation>
    <scope>NUCLEOTIDE SEQUENCE</scope>
    <source>
        <strain evidence="1">CBS 168.71</strain>
    </source>
</reference>
<comment type="caution">
    <text evidence="1">The sequence shown here is derived from an EMBL/GenBank/DDBJ whole genome shotgun (WGS) entry which is preliminary data.</text>
</comment>
<dbReference type="AlphaFoldDB" id="A0AAE0HK61"/>
<evidence type="ECO:0000313" key="1">
    <source>
        <dbReference type="EMBL" id="KAK3298057.1"/>
    </source>
</evidence>
<proteinExistence type="predicted"/>
<protein>
    <submittedName>
        <fullName evidence="1">Uncharacterized protein</fullName>
    </submittedName>
</protein>
<sequence>MPSEEDGRFVLLCLASSVPARSGAMAASPPGDPCSAHAIAQSEFLGPKSVADWSVSNEMRFSHLSHSIDFAFVPVLIAPIMFNKVSKEETL</sequence>
<keyword evidence="2" id="KW-1185">Reference proteome</keyword>
<dbReference type="EMBL" id="JAUEPN010000003">
    <property type="protein sequence ID" value="KAK3298057.1"/>
    <property type="molecule type" value="Genomic_DNA"/>
</dbReference>
<evidence type="ECO:0000313" key="2">
    <source>
        <dbReference type="Proteomes" id="UP001278766"/>
    </source>
</evidence>
<organism evidence="1 2">
    <name type="scientific">Chaetomium fimeti</name>
    <dbReference type="NCBI Taxonomy" id="1854472"/>
    <lineage>
        <taxon>Eukaryota</taxon>
        <taxon>Fungi</taxon>
        <taxon>Dikarya</taxon>
        <taxon>Ascomycota</taxon>
        <taxon>Pezizomycotina</taxon>
        <taxon>Sordariomycetes</taxon>
        <taxon>Sordariomycetidae</taxon>
        <taxon>Sordariales</taxon>
        <taxon>Chaetomiaceae</taxon>
        <taxon>Chaetomium</taxon>
    </lineage>
</organism>
<accession>A0AAE0HK61</accession>
<reference evidence="1" key="2">
    <citation type="submission" date="2023-06" db="EMBL/GenBank/DDBJ databases">
        <authorList>
            <consortium name="Lawrence Berkeley National Laboratory"/>
            <person name="Haridas S."/>
            <person name="Hensen N."/>
            <person name="Bonometti L."/>
            <person name="Westerberg I."/>
            <person name="Brannstrom I.O."/>
            <person name="Guillou S."/>
            <person name="Cros-Aarteil S."/>
            <person name="Calhoun S."/>
            <person name="Kuo A."/>
            <person name="Mondo S."/>
            <person name="Pangilinan J."/>
            <person name="Riley R."/>
            <person name="Labutti K."/>
            <person name="Andreopoulos B."/>
            <person name="Lipzen A."/>
            <person name="Chen C."/>
            <person name="Yanf M."/>
            <person name="Daum C."/>
            <person name="Ng V."/>
            <person name="Clum A."/>
            <person name="Steindorff A."/>
            <person name="Ohm R."/>
            <person name="Martin F."/>
            <person name="Silar P."/>
            <person name="Natvig D."/>
            <person name="Lalanne C."/>
            <person name="Gautier V."/>
            <person name="Ament-Velasquez S.L."/>
            <person name="Kruys A."/>
            <person name="Hutchinson M.I."/>
            <person name="Powell A.J."/>
            <person name="Barry K."/>
            <person name="Miller A.N."/>
            <person name="Grigoriev I.V."/>
            <person name="Debuchy R."/>
            <person name="Gladieux P."/>
            <person name="Thoren M.H."/>
            <person name="Johannesson H."/>
        </authorList>
    </citation>
    <scope>NUCLEOTIDE SEQUENCE</scope>
    <source>
        <strain evidence="1">CBS 168.71</strain>
    </source>
</reference>
<dbReference type="Proteomes" id="UP001278766">
    <property type="component" value="Unassembled WGS sequence"/>
</dbReference>
<dbReference type="GeneID" id="87840610"/>
<name>A0AAE0HK61_9PEZI</name>